<sequence length="287" mass="32268">MEGDFSQRMGLGYASDVMQLSDMNKDLRTGLLNAIIECYLEKYTSSFPNTGMIQHSNLESFAKIAYTRFFKLRRDQIPLIFRYFLETICELFEKGAWHRVYSFIEFIITHAPNLNSKHDELTSSEDFINECNTTLRAENSAYRIVGGRVMQITSAEEVSEINSAIAANGFAGVNTHIRTALTMLTDRENPDYRNSIKESISAVESLAKQLTGNPRATLTPALSELERSHSLHPALKNAFSSLYGWTSDAHGIRHALMDVSNLTYADARFMLITCSAFINFAIDSTKG</sequence>
<dbReference type="Proteomes" id="UP000274541">
    <property type="component" value="Unassembled WGS sequence"/>
</dbReference>
<name>A0A0Q0DE38_PSEAP</name>
<dbReference type="Pfam" id="PF18863">
    <property type="entry name" value="AbiJ_NTD4"/>
    <property type="match status" value="1"/>
</dbReference>
<accession>A0A0Q0DE38</accession>
<dbReference type="AlphaFoldDB" id="A0A0Q0DE38"/>
<gene>
    <name evidence="2" type="ORF">ALQ37_102961</name>
</gene>
<organism evidence="2 3">
    <name type="scientific">Pseudomonas syringae pv. aptata</name>
    <dbReference type="NCBI Taxonomy" id="83167"/>
    <lineage>
        <taxon>Bacteria</taxon>
        <taxon>Pseudomonadati</taxon>
        <taxon>Pseudomonadota</taxon>
        <taxon>Gammaproteobacteria</taxon>
        <taxon>Pseudomonadales</taxon>
        <taxon>Pseudomonadaceae</taxon>
        <taxon>Pseudomonas</taxon>
        <taxon>Pseudomonas syringae</taxon>
    </lineage>
</organism>
<comment type="caution">
    <text evidence="2">The sequence shown here is derived from an EMBL/GenBank/DDBJ whole genome shotgun (WGS) entry which is preliminary data.</text>
</comment>
<protein>
    <recommendedName>
        <fullName evidence="1">HEPN AbiJ-N-terminal domain-containing protein</fullName>
    </recommendedName>
</protein>
<reference evidence="2 3" key="1">
    <citation type="submission" date="2018-08" db="EMBL/GenBank/DDBJ databases">
        <title>Recombination of ecologically and evolutionarily significant loci maintains genetic cohesion in the Pseudomonas syringae species complex.</title>
        <authorList>
            <person name="Dillon M."/>
            <person name="Thakur S."/>
            <person name="Almeida R.N.D."/>
            <person name="Weir B.S."/>
            <person name="Guttman D.S."/>
        </authorList>
    </citation>
    <scope>NUCLEOTIDE SEQUENCE [LARGE SCALE GENOMIC DNA]</scope>
    <source>
        <strain evidence="2 3">ICMP 4388</strain>
    </source>
</reference>
<dbReference type="EMBL" id="RBPX01000379">
    <property type="protein sequence ID" value="RMO57610.1"/>
    <property type="molecule type" value="Genomic_DNA"/>
</dbReference>
<evidence type="ECO:0000313" key="2">
    <source>
        <dbReference type="EMBL" id="RMO57610.1"/>
    </source>
</evidence>
<feature type="domain" description="HEPN AbiJ-N-terminal" evidence="1">
    <location>
        <begin position="5"/>
        <end position="166"/>
    </location>
</feature>
<dbReference type="InterPro" id="IPR049503">
    <property type="entry name" value="AbiJ_NTD4"/>
</dbReference>
<evidence type="ECO:0000313" key="3">
    <source>
        <dbReference type="Proteomes" id="UP000274541"/>
    </source>
</evidence>
<dbReference type="RefSeq" id="WP_003396711.1">
    <property type="nucleotide sequence ID" value="NZ_JBPDUT010000002.1"/>
</dbReference>
<evidence type="ECO:0000259" key="1">
    <source>
        <dbReference type="Pfam" id="PF18863"/>
    </source>
</evidence>
<proteinExistence type="predicted"/>